<dbReference type="AlphaFoldDB" id="A0A7W9CKZ8"/>
<reference evidence="1 2" key="1">
    <citation type="submission" date="2020-08" db="EMBL/GenBank/DDBJ databases">
        <title>Genomic Encyclopedia of Type Strains, Phase IV (KMG-IV): sequencing the most valuable type-strain genomes for metagenomic binning, comparative biology and taxonomic classification.</title>
        <authorList>
            <person name="Goeker M."/>
        </authorList>
    </citation>
    <scope>NUCLEOTIDE SEQUENCE [LARGE SCALE GENOMIC DNA]</scope>
    <source>
        <strain evidence="1 2">DSM 4737</strain>
    </source>
</reference>
<dbReference type="PROSITE" id="PS51257">
    <property type="entry name" value="PROKAR_LIPOPROTEIN"/>
    <property type="match status" value="1"/>
</dbReference>
<proteinExistence type="predicted"/>
<name>A0A7W9CKZ8_9CAUL</name>
<evidence type="ECO:0008006" key="3">
    <source>
        <dbReference type="Google" id="ProtNLM"/>
    </source>
</evidence>
<evidence type="ECO:0000313" key="1">
    <source>
        <dbReference type="EMBL" id="MBB5747638.1"/>
    </source>
</evidence>
<organism evidence="1 2">
    <name type="scientific">Brevundimonas variabilis</name>
    <dbReference type="NCBI Taxonomy" id="74312"/>
    <lineage>
        <taxon>Bacteria</taxon>
        <taxon>Pseudomonadati</taxon>
        <taxon>Pseudomonadota</taxon>
        <taxon>Alphaproteobacteria</taxon>
        <taxon>Caulobacterales</taxon>
        <taxon>Caulobacteraceae</taxon>
        <taxon>Brevundimonas</taxon>
    </lineage>
</organism>
<keyword evidence="2" id="KW-1185">Reference proteome</keyword>
<dbReference type="RefSeq" id="WP_183214615.1">
    <property type="nucleotide sequence ID" value="NZ_JACHOR010000006.1"/>
</dbReference>
<gene>
    <name evidence="1" type="ORF">GGR13_003266</name>
</gene>
<sequence length="335" mass="37136">MELMPRHRNLPTFFAFSAMLFASACSREAEGQSPLSSGPGPRESLEWMVLHEINGANFDRSYPFEQSAPIREVPEGVIIEVNVSDDGVADWLVDYSKSGLNYCGTGGCLKSLFVSDADTGYILAFDDQTLDFAIGDRNDERVIDVSVHRVMCSPFNDDCTYAFAWDPALKRLVERPNRRGETLVRAPIGVLDPSQRAGSQFPEAAPEALQRLWRDTAKACPAPTDDEGLSVAYATIHSVPDLDGDRVRDWFFQAPAECPGNDTSYGEQQPYRIYVSRAGQDPELAFTSRAGEQPLYDVASRPAILISNPDCGSDSSCPNIRLKWDTRTQRFDTTE</sequence>
<protein>
    <recommendedName>
        <fullName evidence="3">Lipoprotein</fullName>
    </recommendedName>
</protein>
<accession>A0A7W9CKZ8</accession>
<evidence type="ECO:0000313" key="2">
    <source>
        <dbReference type="Proteomes" id="UP000545037"/>
    </source>
</evidence>
<dbReference type="EMBL" id="JACHOR010000006">
    <property type="protein sequence ID" value="MBB5747638.1"/>
    <property type="molecule type" value="Genomic_DNA"/>
</dbReference>
<dbReference type="Proteomes" id="UP000545037">
    <property type="component" value="Unassembled WGS sequence"/>
</dbReference>
<comment type="caution">
    <text evidence="1">The sequence shown here is derived from an EMBL/GenBank/DDBJ whole genome shotgun (WGS) entry which is preliminary data.</text>
</comment>